<dbReference type="PANTHER" id="PTHR23308">
    <property type="entry name" value="NUCLEAR INHIBITOR OF PROTEIN PHOSPHATASE-1"/>
    <property type="match status" value="1"/>
</dbReference>
<evidence type="ECO:0000256" key="1">
    <source>
        <dbReference type="ARBA" id="ARBA00022553"/>
    </source>
</evidence>
<dbReference type="InterPro" id="IPR000253">
    <property type="entry name" value="FHA_dom"/>
</dbReference>
<dbReference type="CDD" id="cd00060">
    <property type="entry name" value="FHA"/>
    <property type="match status" value="1"/>
</dbReference>
<organism evidence="4 5">
    <name type="scientific">Ferrimicrobium acidiphilum DSM 19497</name>
    <dbReference type="NCBI Taxonomy" id="1121877"/>
    <lineage>
        <taxon>Bacteria</taxon>
        <taxon>Bacillati</taxon>
        <taxon>Actinomycetota</taxon>
        <taxon>Acidimicrobiia</taxon>
        <taxon>Acidimicrobiales</taxon>
        <taxon>Acidimicrobiaceae</taxon>
        <taxon>Ferrimicrobium</taxon>
    </lineage>
</organism>
<sequence>MPLLLLSALKYVLIALIWLFFLFAMRAVWRETRRQARTTVSTNLVAVPINEPTSNAIAVGTHKQKGSGKVLVLEGPYSGKTFTFETPALVGRDSGCSIVLSEDTFVSQRHAEIYLDRRHIIVADLGSRNGTFVNGDQIDAPMRVTKGDVIQLGKTALKVVAK</sequence>
<comment type="caution">
    <text evidence="4">The sequence shown here is derived from an EMBL/GenBank/DDBJ whole genome shotgun (WGS) entry which is preliminary data.</text>
</comment>
<dbReference type="RefSeq" id="WP_035389240.1">
    <property type="nucleotide sequence ID" value="NZ_JQKF01000011.1"/>
</dbReference>
<dbReference type="InterPro" id="IPR050923">
    <property type="entry name" value="Cell_Proc_Reg/RNA_Proc"/>
</dbReference>
<keyword evidence="2" id="KW-1133">Transmembrane helix</keyword>
<dbReference type="SUPFAM" id="SSF49879">
    <property type="entry name" value="SMAD/FHA domain"/>
    <property type="match status" value="1"/>
</dbReference>
<dbReference type="PROSITE" id="PS50006">
    <property type="entry name" value="FHA_DOMAIN"/>
    <property type="match status" value="1"/>
</dbReference>
<keyword evidence="2" id="KW-0812">Transmembrane</keyword>
<dbReference type="Pfam" id="PF00498">
    <property type="entry name" value="FHA"/>
    <property type="match status" value="1"/>
</dbReference>
<dbReference type="STRING" id="1121877.FEAC_16300"/>
<dbReference type="Gene3D" id="2.60.200.20">
    <property type="match status" value="1"/>
</dbReference>
<dbReference type="GeneID" id="78372800"/>
<evidence type="ECO:0000313" key="4">
    <source>
        <dbReference type="EMBL" id="KJE76552.1"/>
    </source>
</evidence>
<dbReference type="InterPro" id="IPR008984">
    <property type="entry name" value="SMAD_FHA_dom_sf"/>
</dbReference>
<gene>
    <name evidence="4" type="primary">fhaB</name>
    <name evidence="4" type="ORF">FEAC_16300</name>
</gene>
<dbReference type="AlphaFoldDB" id="A0A0D8FWB4"/>
<name>A0A0D8FWB4_9ACTN</name>
<dbReference type="EMBL" id="JXUW01000014">
    <property type="protein sequence ID" value="KJE76552.1"/>
    <property type="molecule type" value="Genomic_DNA"/>
</dbReference>
<keyword evidence="2" id="KW-0472">Membrane</keyword>
<keyword evidence="5" id="KW-1185">Reference proteome</keyword>
<evidence type="ECO:0000313" key="5">
    <source>
        <dbReference type="Proteomes" id="UP000032336"/>
    </source>
</evidence>
<reference evidence="4 5" key="1">
    <citation type="submission" date="2015-01" db="EMBL/GenBank/DDBJ databases">
        <title>Draft genome of the acidophilic iron oxidizer Ferrimicrobium acidiphilum strain T23.</title>
        <authorList>
            <person name="Poehlein A."/>
            <person name="Eisen S."/>
            <person name="Schloemann M."/>
            <person name="Johnson B.D."/>
            <person name="Daniel R."/>
            <person name="Muehling M."/>
        </authorList>
    </citation>
    <scope>NUCLEOTIDE SEQUENCE [LARGE SCALE GENOMIC DNA]</scope>
    <source>
        <strain evidence="4 5">T23</strain>
    </source>
</reference>
<evidence type="ECO:0000256" key="2">
    <source>
        <dbReference type="SAM" id="Phobius"/>
    </source>
</evidence>
<proteinExistence type="predicted"/>
<dbReference type="OrthoDB" id="277520at2"/>
<dbReference type="eggNOG" id="COG1716">
    <property type="taxonomic scope" value="Bacteria"/>
</dbReference>
<feature type="transmembrane region" description="Helical" evidence="2">
    <location>
        <begin position="12"/>
        <end position="29"/>
    </location>
</feature>
<keyword evidence="1" id="KW-0597">Phosphoprotein</keyword>
<dbReference type="Proteomes" id="UP000032336">
    <property type="component" value="Unassembled WGS sequence"/>
</dbReference>
<dbReference type="SMART" id="SM00240">
    <property type="entry name" value="FHA"/>
    <property type="match status" value="1"/>
</dbReference>
<evidence type="ECO:0000259" key="3">
    <source>
        <dbReference type="PROSITE" id="PS50006"/>
    </source>
</evidence>
<feature type="domain" description="FHA" evidence="3">
    <location>
        <begin position="88"/>
        <end position="138"/>
    </location>
</feature>
<protein>
    <submittedName>
        <fullName evidence="4">FHA domain-containing protein FhaB</fullName>
    </submittedName>
</protein>
<accession>A0A0D8FWB4</accession>